<dbReference type="GO" id="GO:0032589">
    <property type="term" value="C:neuron projection membrane"/>
    <property type="evidence" value="ECO:0007669"/>
    <property type="project" value="TreeGrafter"/>
</dbReference>
<dbReference type="GO" id="GO:0050808">
    <property type="term" value="P:synapse organization"/>
    <property type="evidence" value="ECO:0007669"/>
    <property type="project" value="TreeGrafter"/>
</dbReference>
<dbReference type="PANTHER" id="PTHR23279">
    <property type="entry name" value="DEFECTIVE PROBOSCIS EXTENSION RESPONSE DPR -RELATED"/>
    <property type="match status" value="1"/>
</dbReference>
<dbReference type="EnsemblMetazoa" id="XM_029490487.1">
    <property type="protein sequence ID" value="XP_029346347.1"/>
    <property type="gene ID" value="LOC100162357"/>
</dbReference>
<dbReference type="InterPro" id="IPR037448">
    <property type="entry name" value="Zig-8"/>
</dbReference>
<dbReference type="InterPro" id="IPR007110">
    <property type="entry name" value="Ig-like_dom"/>
</dbReference>
<dbReference type="InterPro" id="IPR036179">
    <property type="entry name" value="Ig-like_dom_sf"/>
</dbReference>
<dbReference type="Gene3D" id="2.60.40.10">
    <property type="entry name" value="Immunoglobulins"/>
    <property type="match status" value="2"/>
</dbReference>
<dbReference type="InterPro" id="IPR003598">
    <property type="entry name" value="Ig_sub2"/>
</dbReference>
<reference evidence="2" key="2">
    <citation type="submission" date="2022-06" db="UniProtKB">
        <authorList>
            <consortium name="EnsemblMetazoa"/>
        </authorList>
    </citation>
    <scope>IDENTIFICATION</scope>
</reference>
<dbReference type="SMART" id="SM00408">
    <property type="entry name" value="IGc2"/>
    <property type="match status" value="2"/>
</dbReference>
<name>A0A8R2JU17_ACYPI</name>
<dbReference type="SUPFAM" id="SSF48726">
    <property type="entry name" value="Immunoglobulin"/>
    <property type="match status" value="2"/>
</dbReference>
<sequence>MAPIIKPPKLTYNTAHKRSASSALSPPANIRNKFSPLMDLKDTDNDQSDNIEIDTPEVSWVRRAGDKMQLLSFGHHVYSTDQRYELLFKDPNDWQLRISYLNERDGGHYECQVSTHPPIAFTVYLAIIVPQLEITDERGVQVKDKFYYVGSTIELKCYITKVPQPSQFIVWRHETTSLNYDTSRGGISVKTDILTNGAKSRLFIANAQTSDSGKYTCSLTDIASTSVTVHVLNGETPAAMQHGGSNRCGRLHSLWVIITFAWILFRLS</sequence>
<accession>A0A8R2JU17</accession>
<dbReference type="AlphaFoldDB" id="A0A8R2JU17"/>
<dbReference type="OrthoDB" id="6354602at2759"/>
<evidence type="ECO:0000259" key="1">
    <source>
        <dbReference type="PROSITE" id="PS50835"/>
    </source>
</evidence>
<proteinExistence type="predicted"/>
<reference evidence="3" key="1">
    <citation type="submission" date="2010-06" db="EMBL/GenBank/DDBJ databases">
        <authorList>
            <person name="Jiang H."/>
            <person name="Abraham K."/>
            <person name="Ali S."/>
            <person name="Alsbrooks S.L."/>
            <person name="Anim B.N."/>
            <person name="Anosike U.S."/>
            <person name="Attaway T."/>
            <person name="Bandaranaike D.P."/>
            <person name="Battles P.K."/>
            <person name="Bell S.N."/>
            <person name="Bell A.V."/>
            <person name="Beltran B."/>
            <person name="Bickham C."/>
            <person name="Bustamante Y."/>
            <person name="Caleb T."/>
            <person name="Canada A."/>
            <person name="Cardenas V."/>
            <person name="Carter K."/>
            <person name="Chacko J."/>
            <person name="Chandrabose M.N."/>
            <person name="Chavez D."/>
            <person name="Chavez A."/>
            <person name="Chen L."/>
            <person name="Chu H.-S."/>
            <person name="Claassen K.J."/>
            <person name="Cockrell R."/>
            <person name="Collins M."/>
            <person name="Cooper J.A."/>
            <person name="Cree A."/>
            <person name="Curry S.M."/>
            <person name="Da Y."/>
            <person name="Dao M.D."/>
            <person name="Das B."/>
            <person name="Davila M.-L."/>
            <person name="Davy-Carroll L."/>
            <person name="Denson S."/>
            <person name="Dinh H."/>
            <person name="Ebong V.E."/>
            <person name="Edwards J.R."/>
            <person name="Egan A."/>
            <person name="El-Daye J."/>
            <person name="Escobedo L."/>
            <person name="Fernandez S."/>
            <person name="Fernando P.R."/>
            <person name="Flagg N."/>
            <person name="Forbes L.D."/>
            <person name="Fowler R.G."/>
            <person name="Fu Q."/>
            <person name="Gabisi R.A."/>
            <person name="Ganer J."/>
            <person name="Garbino Pronczuk A."/>
            <person name="Garcia R.M."/>
            <person name="Garner T."/>
            <person name="Garrett T.E."/>
            <person name="Gonzalez D.A."/>
            <person name="Hamid H."/>
            <person name="Hawkins E.S."/>
            <person name="Hirani K."/>
            <person name="Hogues M.E."/>
            <person name="Hollins B."/>
            <person name="Hsiao C.-H."/>
            <person name="Jabil R."/>
            <person name="James M.L."/>
            <person name="Jhangiani S.N."/>
            <person name="Johnson B."/>
            <person name="Johnson Q."/>
            <person name="Joshi V."/>
            <person name="Kalu J.B."/>
            <person name="Kam C."/>
            <person name="Kashfia A."/>
            <person name="Keebler J."/>
            <person name="Kisamo H."/>
            <person name="Kovar C.L."/>
            <person name="Lago L.A."/>
            <person name="Lai C.-Y."/>
            <person name="Laidlaw J."/>
            <person name="Lara F."/>
            <person name="Le T.-K."/>
            <person name="Lee S.L."/>
            <person name="Legall F.H."/>
            <person name="Lemon S.J."/>
            <person name="Lewis L.R."/>
            <person name="Li B."/>
            <person name="Liu Y."/>
            <person name="Liu Y.-S."/>
            <person name="Lopez J."/>
            <person name="Lozado R.J."/>
            <person name="Lu J."/>
            <person name="Madu R.C."/>
            <person name="Maheshwari M."/>
            <person name="Maheshwari R."/>
            <person name="Malloy K."/>
            <person name="Martinez E."/>
            <person name="Mathew T."/>
            <person name="Mercado I.C."/>
            <person name="Mercado C."/>
            <person name="Meyer B."/>
            <person name="Montgomery K."/>
            <person name="Morgan M.B."/>
            <person name="Munidasa M."/>
            <person name="Nazareth L.V."/>
            <person name="Nelson J."/>
            <person name="Ng B.M."/>
            <person name="Nguyen N.B."/>
            <person name="Nguyen P.Q."/>
            <person name="Nguyen T."/>
            <person name="Obregon M."/>
            <person name="Okwuonu G.O."/>
            <person name="Onwere C.G."/>
            <person name="Orozco G."/>
            <person name="Parra A."/>
            <person name="Patel S."/>
            <person name="Patil S."/>
            <person name="Perez A."/>
            <person name="Perez Y."/>
            <person name="Pham C."/>
            <person name="Primus E.L."/>
            <person name="Pu L.-L."/>
            <person name="Puazo M."/>
            <person name="Qin X."/>
            <person name="Quiroz J.B."/>
            <person name="Reese J."/>
            <person name="Richards S."/>
            <person name="Rives C.M."/>
            <person name="Robberts R."/>
            <person name="Ruiz S.J."/>
            <person name="Ruiz M.J."/>
            <person name="Santibanez J."/>
            <person name="Schneider B.W."/>
            <person name="Sisson I."/>
            <person name="Smith M."/>
            <person name="Sodergren E."/>
            <person name="Song X.-Z."/>
            <person name="Song B.B."/>
            <person name="Summersgill H."/>
            <person name="Thelus R."/>
            <person name="Thornton R.D."/>
            <person name="Trejos Z.Y."/>
            <person name="Usmani K."/>
            <person name="Vattathil S."/>
            <person name="Villasana D."/>
            <person name="Walker D.L."/>
            <person name="Wang S."/>
            <person name="Wang K."/>
            <person name="White C.S."/>
            <person name="Williams A.C."/>
            <person name="Williamson J."/>
            <person name="Wilson K."/>
            <person name="Woghiren I.O."/>
            <person name="Woodworth J.R."/>
            <person name="Worley K.C."/>
            <person name="Wright R.A."/>
            <person name="Wu W."/>
            <person name="Young L."/>
            <person name="Zhang L."/>
            <person name="Zhang J."/>
            <person name="Zhu Y."/>
            <person name="Muzny D.M."/>
            <person name="Weinstock G."/>
            <person name="Gibbs R.A."/>
        </authorList>
    </citation>
    <scope>NUCLEOTIDE SEQUENCE [LARGE SCALE GENOMIC DNA]</scope>
    <source>
        <strain evidence="3">LSR1</strain>
    </source>
</reference>
<dbReference type="PANTHER" id="PTHR23279:SF12">
    <property type="entry name" value="DEFECTIVE PROBOSCIS EXTENSION RESPONSE 14, ISOFORM A-RELATED"/>
    <property type="match status" value="1"/>
</dbReference>
<protein>
    <recommendedName>
        <fullName evidence="1">Ig-like domain-containing protein</fullName>
    </recommendedName>
</protein>
<dbReference type="SMART" id="SM00409">
    <property type="entry name" value="IG"/>
    <property type="match status" value="2"/>
</dbReference>
<organism evidence="2 3">
    <name type="scientific">Acyrthosiphon pisum</name>
    <name type="common">Pea aphid</name>
    <dbReference type="NCBI Taxonomy" id="7029"/>
    <lineage>
        <taxon>Eukaryota</taxon>
        <taxon>Metazoa</taxon>
        <taxon>Ecdysozoa</taxon>
        <taxon>Arthropoda</taxon>
        <taxon>Hexapoda</taxon>
        <taxon>Insecta</taxon>
        <taxon>Pterygota</taxon>
        <taxon>Neoptera</taxon>
        <taxon>Paraneoptera</taxon>
        <taxon>Hemiptera</taxon>
        <taxon>Sternorrhyncha</taxon>
        <taxon>Aphidomorpha</taxon>
        <taxon>Aphidoidea</taxon>
        <taxon>Aphididae</taxon>
        <taxon>Macrosiphini</taxon>
        <taxon>Acyrthosiphon</taxon>
    </lineage>
</organism>
<evidence type="ECO:0000313" key="2">
    <source>
        <dbReference type="EnsemblMetazoa" id="XP_029346347.1"/>
    </source>
</evidence>
<dbReference type="InterPro" id="IPR003599">
    <property type="entry name" value="Ig_sub"/>
</dbReference>
<dbReference type="InterPro" id="IPR013783">
    <property type="entry name" value="Ig-like_fold"/>
</dbReference>
<dbReference type="Proteomes" id="UP000007819">
    <property type="component" value="Chromosome A2"/>
</dbReference>
<keyword evidence="3" id="KW-1185">Reference proteome</keyword>
<feature type="domain" description="Ig-like" evidence="1">
    <location>
        <begin position="130"/>
        <end position="228"/>
    </location>
</feature>
<dbReference type="PROSITE" id="PS50835">
    <property type="entry name" value="IG_LIKE"/>
    <property type="match status" value="1"/>
</dbReference>
<dbReference type="InterPro" id="IPR013098">
    <property type="entry name" value="Ig_I-set"/>
</dbReference>
<evidence type="ECO:0000313" key="3">
    <source>
        <dbReference type="Proteomes" id="UP000007819"/>
    </source>
</evidence>
<dbReference type="Pfam" id="PF07679">
    <property type="entry name" value="I-set"/>
    <property type="match status" value="1"/>
</dbReference>